<evidence type="ECO:0000313" key="2">
    <source>
        <dbReference type="Proteomes" id="UP000789396"/>
    </source>
</evidence>
<sequence length="66" mass="7709">LDADYVSDTENLVDLLQFDSENLEIEEMLDVNTFLDEKTNEMISNNLEPKDDEYNYDIDEIINASM</sequence>
<evidence type="ECO:0000313" key="1">
    <source>
        <dbReference type="EMBL" id="CAG8791721.1"/>
    </source>
</evidence>
<comment type="caution">
    <text evidence="1">The sequence shown here is derived from an EMBL/GenBank/DDBJ whole genome shotgun (WGS) entry which is preliminary data.</text>
</comment>
<protein>
    <submittedName>
        <fullName evidence="1">10611_t:CDS:1</fullName>
    </submittedName>
</protein>
<feature type="non-terminal residue" evidence="1">
    <location>
        <position position="66"/>
    </location>
</feature>
<gene>
    <name evidence="1" type="ORF">RFULGI_LOCUS16808</name>
</gene>
<dbReference type="EMBL" id="CAJVPZ010062070">
    <property type="protein sequence ID" value="CAG8791721.1"/>
    <property type="molecule type" value="Genomic_DNA"/>
</dbReference>
<reference evidence="1" key="1">
    <citation type="submission" date="2021-06" db="EMBL/GenBank/DDBJ databases">
        <authorList>
            <person name="Kallberg Y."/>
            <person name="Tangrot J."/>
            <person name="Rosling A."/>
        </authorList>
    </citation>
    <scope>NUCLEOTIDE SEQUENCE</scope>
    <source>
        <strain evidence="1">IN212</strain>
    </source>
</reference>
<feature type="non-terminal residue" evidence="1">
    <location>
        <position position="1"/>
    </location>
</feature>
<keyword evidence="2" id="KW-1185">Reference proteome</keyword>
<dbReference type="AlphaFoldDB" id="A0A9N9JPU5"/>
<dbReference type="OrthoDB" id="2443549at2759"/>
<name>A0A9N9JPU5_9GLOM</name>
<proteinExistence type="predicted"/>
<organism evidence="1 2">
    <name type="scientific">Racocetra fulgida</name>
    <dbReference type="NCBI Taxonomy" id="60492"/>
    <lineage>
        <taxon>Eukaryota</taxon>
        <taxon>Fungi</taxon>
        <taxon>Fungi incertae sedis</taxon>
        <taxon>Mucoromycota</taxon>
        <taxon>Glomeromycotina</taxon>
        <taxon>Glomeromycetes</taxon>
        <taxon>Diversisporales</taxon>
        <taxon>Gigasporaceae</taxon>
        <taxon>Racocetra</taxon>
    </lineage>
</organism>
<dbReference type="Proteomes" id="UP000789396">
    <property type="component" value="Unassembled WGS sequence"/>
</dbReference>
<accession>A0A9N9JPU5</accession>